<evidence type="ECO:0000256" key="3">
    <source>
        <dbReference type="ARBA" id="ARBA00023242"/>
    </source>
</evidence>
<dbReference type="InterPro" id="IPR001005">
    <property type="entry name" value="SANT/Myb"/>
</dbReference>
<accession>A0ABU6TR42</accession>
<keyword evidence="7" id="KW-1185">Reference proteome</keyword>
<dbReference type="Proteomes" id="UP001341840">
    <property type="component" value="Unassembled WGS sequence"/>
</dbReference>
<name>A0ABU6TR42_9FABA</name>
<evidence type="ECO:0000256" key="1">
    <source>
        <dbReference type="ARBA" id="ARBA00004123"/>
    </source>
</evidence>
<keyword evidence="3" id="KW-0539">Nucleus</keyword>
<protein>
    <submittedName>
        <fullName evidence="6">Transcription factor</fullName>
    </submittedName>
</protein>
<dbReference type="PROSITE" id="PS50090">
    <property type="entry name" value="MYB_LIKE"/>
    <property type="match status" value="2"/>
</dbReference>
<feature type="domain" description="Myb-like" evidence="4">
    <location>
        <begin position="62"/>
        <end position="112"/>
    </location>
</feature>
<evidence type="ECO:0000313" key="6">
    <source>
        <dbReference type="EMBL" id="MED6150626.1"/>
    </source>
</evidence>
<reference evidence="6 7" key="1">
    <citation type="journal article" date="2023" name="Plants (Basel)">
        <title>Bridging the Gap: Combining Genomics and Transcriptomics Approaches to Understand Stylosanthes scabra, an Orphan Legume from the Brazilian Caatinga.</title>
        <authorList>
            <person name="Ferreira-Neto J.R.C."/>
            <person name="da Silva M.D."/>
            <person name="Binneck E."/>
            <person name="de Melo N.F."/>
            <person name="da Silva R.H."/>
            <person name="de Melo A.L.T.M."/>
            <person name="Pandolfi V."/>
            <person name="Bustamante F.O."/>
            <person name="Brasileiro-Vidal A.C."/>
            <person name="Benko-Iseppon A.M."/>
        </authorList>
    </citation>
    <scope>NUCLEOTIDE SEQUENCE [LARGE SCALE GENOMIC DNA]</scope>
    <source>
        <tissue evidence="6">Leaves</tissue>
    </source>
</reference>
<feature type="domain" description="HTH myb-type" evidence="5">
    <location>
        <begin position="62"/>
        <end position="116"/>
    </location>
</feature>
<evidence type="ECO:0000256" key="2">
    <source>
        <dbReference type="ARBA" id="ARBA00023125"/>
    </source>
</evidence>
<dbReference type="Pfam" id="PF00249">
    <property type="entry name" value="Myb_DNA-binding"/>
    <property type="match status" value="2"/>
</dbReference>
<dbReference type="SUPFAM" id="SSF46689">
    <property type="entry name" value="Homeodomain-like"/>
    <property type="match status" value="1"/>
</dbReference>
<dbReference type="PANTHER" id="PTHR47999:SF91">
    <property type="entry name" value="TRANSCRIPTION FACTOR MYB111"/>
    <property type="match status" value="1"/>
</dbReference>
<dbReference type="EMBL" id="JASCZI010091537">
    <property type="protein sequence ID" value="MED6150626.1"/>
    <property type="molecule type" value="Genomic_DNA"/>
</dbReference>
<keyword evidence="2" id="KW-0238">DNA-binding</keyword>
<dbReference type="InterPro" id="IPR017930">
    <property type="entry name" value="Myb_dom"/>
</dbReference>
<evidence type="ECO:0000259" key="4">
    <source>
        <dbReference type="PROSITE" id="PS50090"/>
    </source>
</evidence>
<sequence>MGRAPCCEKVGLKKGKWTEEEDELLTKYIQANGEGSWKSLPKNAGLLRCGKSCRLRWVNYLKGGIKRGNFSAEEEDTIVNLHASFGNRWATIASHLPGRTDNEIKNYWNSNLSRKLYCFSNNVTTTVHTTLPGFTHIPPPNPKRRRRWPIIKNNKSYTHIYKVDQNPKETAPKKNTDDDFLLIPAPPSTPSIDIEALFNPIEDFMELNTTTMLRAQHEEVGGGGDWALNFENLCDDVEKLNEETMATTVTNYSNNNLAVDQVTEGSNNNNNNEWEWKWEWEREFNNNGCENKKENLLTWLWEDDWESDFIRLEEMMGPHKQLDDIVSWLFF</sequence>
<proteinExistence type="predicted"/>
<dbReference type="Gene3D" id="1.10.10.60">
    <property type="entry name" value="Homeodomain-like"/>
    <property type="match status" value="2"/>
</dbReference>
<gene>
    <name evidence="6" type="primary">MYB12_7</name>
    <name evidence="6" type="ORF">PIB30_074184</name>
</gene>
<evidence type="ECO:0000313" key="7">
    <source>
        <dbReference type="Proteomes" id="UP001341840"/>
    </source>
</evidence>
<dbReference type="CDD" id="cd00167">
    <property type="entry name" value="SANT"/>
    <property type="match status" value="2"/>
</dbReference>
<organism evidence="6 7">
    <name type="scientific">Stylosanthes scabra</name>
    <dbReference type="NCBI Taxonomy" id="79078"/>
    <lineage>
        <taxon>Eukaryota</taxon>
        <taxon>Viridiplantae</taxon>
        <taxon>Streptophyta</taxon>
        <taxon>Embryophyta</taxon>
        <taxon>Tracheophyta</taxon>
        <taxon>Spermatophyta</taxon>
        <taxon>Magnoliopsida</taxon>
        <taxon>eudicotyledons</taxon>
        <taxon>Gunneridae</taxon>
        <taxon>Pentapetalae</taxon>
        <taxon>rosids</taxon>
        <taxon>fabids</taxon>
        <taxon>Fabales</taxon>
        <taxon>Fabaceae</taxon>
        <taxon>Papilionoideae</taxon>
        <taxon>50 kb inversion clade</taxon>
        <taxon>dalbergioids sensu lato</taxon>
        <taxon>Dalbergieae</taxon>
        <taxon>Pterocarpus clade</taxon>
        <taxon>Stylosanthes</taxon>
    </lineage>
</organism>
<comment type="caution">
    <text evidence="6">The sequence shown here is derived from an EMBL/GenBank/DDBJ whole genome shotgun (WGS) entry which is preliminary data.</text>
</comment>
<evidence type="ECO:0000259" key="5">
    <source>
        <dbReference type="PROSITE" id="PS51294"/>
    </source>
</evidence>
<comment type="subcellular location">
    <subcellularLocation>
        <location evidence="1">Nucleus</location>
    </subcellularLocation>
</comment>
<dbReference type="InterPro" id="IPR009057">
    <property type="entry name" value="Homeodomain-like_sf"/>
</dbReference>
<feature type="domain" description="HTH myb-type" evidence="5">
    <location>
        <begin position="9"/>
        <end position="61"/>
    </location>
</feature>
<dbReference type="PANTHER" id="PTHR47999">
    <property type="entry name" value="TRANSCRIPTION FACTOR MYB8-RELATED-RELATED"/>
    <property type="match status" value="1"/>
</dbReference>
<dbReference type="SMART" id="SM00717">
    <property type="entry name" value="SANT"/>
    <property type="match status" value="2"/>
</dbReference>
<dbReference type="InterPro" id="IPR015495">
    <property type="entry name" value="Myb_TF_plants"/>
</dbReference>
<dbReference type="PROSITE" id="PS51294">
    <property type="entry name" value="HTH_MYB"/>
    <property type="match status" value="2"/>
</dbReference>
<feature type="domain" description="Myb-like" evidence="4">
    <location>
        <begin position="9"/>
        <end position="61"/>
    </location>
</feature>